<keyword evidence="5" id="KW-1185">Reference proteome</keyword>
<dbReference type="EMBL" id="FQUL01000084">
    <property type="protein sequence ID" value="SHF07071.1"/>
    <property type="molecule type" value="Genomic_DNA"/>
</dbReference>
<dbReference type="PROSITE" id="PS51900">
    <property type="entry name" value="CB"/>
    <property type="match status" value="1"/>
</dbReference>
<dbReference type="GO" id="GO:0015074">
    <property type="term" value="P:DNA integration"/>
    <property type="evidence" value="ECO:0007669"/>
    <property type="project" value="InterPro"/>
</dbReference>
<dbReference type="AlphaFoldDB" id="A0A1M4YMV3"/>
<dbReference type="RefSeq" id="WP_072792775.1">
    <property type="nucleotide sequence ID" value="NZ_FQUL01000084.1"/>
</dbReference>
<dbReference type="STRING" id="1121881.SAMN02745225_02372"/>
<dbReference type="InterPro" id="IPR004107">
    <property type="entry name" value="Integrase_SAM-like_N"/>
</dbReference>
<evidence type="ECO:0000313" key="4">
    <source>
        <dbReference type="EMBL" id="SHF07071.1"/>
    </source>
</evidence>
<keyword evidence="1 2" id="KW-0238">DNA-binding</keyword>
<dbReference type="InterPro" id="IPR010998">
    <property type="entry name" value="Integrase_recombinase_N"/>
</dbReference>
<organism evidence="4 5">
    <name type="scientific">Ferrithrix thermotolerans DSM 19514</name>
    <dbReference type="NCBI Taxonomy" id="1121881"/>
    <lineage>
        <taxon>Bacteria</taxon>
        <taxon>Bacillati</taxon>
        <taxon>Actinomycetota</taxon>
        <taxon>Acidimicrobiia</taxon>
        <taxon>Acidimicrobiales</taxon>
        <taxon>Acidimicrobiaceae</taxon>
        <taxon>Ferrithrix</taxon>
    </lineage>
</organism>
<dbReference type="Gene3D" id="1.10.150.130">
    <property type="match status" value="1"/>
</dbReference>
<dbReference type="Proteomes" id="UP000184295">
    <property type="component" value="Unassembled WGS sequence"/>
</dbReference>
<name>A0A1M4YMV3_9ACTN</name>
<proteinExistence type="predicted"/>
<evidence type="ECO:0000256" key="1">
    <source>
        <dbReference type="ARBA" id="ARBA00023125"/>
    </source>
</evidence>
<sequence>MRGYVRKRDKDVWQLVVDLPKDPISGKRRQRYVTVHGTKRKADFELQKLLSEAQQSRARDSSVLVESAIREWITLVSQNLSPTTVRGYMGWIDLKIVPALGMLPLADVTPAQLDRLYRDLTAQGSAPASVRQVPAIIRRFFNQAMKWG</sequence>
<evidence type="ECO:0000259" key="3">
    <source>
        <dbReference type="PROSITE" id="PS51900"/>
    </source>
</evidence>
<gene>
    <name evidence="4" type="ORF">SAMN02745225_02372</name>
</gene>
<dbReference type="Pfam" id="PF14659">
    <property type="entry name" value="Phage_int_SAM_3"/>
    <property type="match status" value="1"/>
</dbReference>
<accession>A0A1M4YMV3</accession>
<dbReference type="InterPro" id="IPR044068">
    <property type="entry name" value="CB"/>
</dbReference>
<dbReference type="SUPFAM" id="SSF56349">
    <property type="entry name" value="DNA breaking-rejoining enzymes"/>
    <property type="match status" value="1"/>
</dbReference>
<evidence type="ECO:0000256" key="2">
    <source>
        <dbReference type="PROSITE-ProRule" id="PRU01248"/>
    </source>
</evidence>
<evidence type="ECO:0000313" key="5">
    <source>
        <dbReference type="Proteomes" id="UP000184295"/>
    </source>
</evidence>
<dbReference type="GO" id="GO:0003677">
    <property type="term" value="F:DNA binding"/>
    <property type="evidence" value="ECO:0007669"/>
    <property type="project" value="UniProtKB-UniRule"/>
</dbReference>
<reference evidence="5" key="1">
    <citation type="submission" date="2016-11" db="EMBL/GenBank/DDBJ databases">
        <authorList>
            <person name="Varghese N."/>
            <person name="Submissions S."/>
        </authorList>
    </citation>
    <scope>NUCLEOTIDE SEQUENCE [LARGE SCALE GENOMIC DNA]</scope>
    <source>
        <strain evidence="5">DSM 19514</strain>
    </source>
</reference>
<dbReference type="InterPro" id="IPR011010">
    <property type="entry name" value="DNA_brk_join_enz"/>
</dbReference>
<protein>
    <submittedName>
        <fullName evidence="4">Phage integrase, N-terminal SAM-like domain</fullName>
    </submittedName>
</protein>
<feature type="domain" description="Core-binding (CB)" evidence="3">
    <location>
        <begin position="63"/>
        <end position="145"/>
    </location>
</feature>